<dbReference type="SUPFAM" id="SSF47090">
    <property type="entry name" value="PGBD-like"/>
    <property type="match status" value="1"/>
</dbReference>
<name>A0A8C1Q199_CYPCA</name>
<dbReference type="PANTHER" id="PTHR10201">
    <property type="entry name" value="MATRIX METALLOPROTEINASE"/>
    <property type="match status" value="1"/>
</dbReference>
<comment type="subcellular location">
    <subcellularLocation>
        <location evidence="1">Secreted</location>
    </subcellularLocation>
</comment>
<comment type="cofactor">
    <cofactor evidence="4">
        <name>Zn(2+)</name>
        <dbReference type="ChEBI" id="CHEBI:29105"/>
    </cofactor>
    <text evidence="4">Binds 2 Zn(2+) ions per subunit.</text>
</comment>
<evidence type="ECO:0000313" key="8">
    <source>
        <dbReference type="Proteomes" id="UP000694427"/>
    </source>
</evidence>
<dbReference type="InterPro" id="IPR018487">
    <property type="entry name" value="Hemopexin-like_repeat"/>
</dbReference>
<dbReference type="GO" id="GO:0030574">
    <property type="term" value="P:collagen catabolic process"/>
    <property type="evidence" value="ECO:0007669"/>
    <property type="project" value="TreeGrafter"/>
</dbReference>
<evidence type="ECO:0000256" key="3">
    <source>
        <dbReference type="ARBA" id="ARBA00022737"/>
    </source>
</evidence>
<dbReference type="InterPro" id="IPR036365">
    <property type="entry name" value="PGBD-like_sf"/>
</dbReference>
<reference evidence="7" key="1">
    <citation type="submission" date="2025-08" db="UniProtKB">
        <authorList>
            <consortium name="Ensembl"/>
        </authorList>
    </citation>
    <scope>IDENTIFICATION</scope>
</reference>
<dbReference type="GO" id="GO:0008270">
    <property type="term" value="F:zinc ion binding"/>
    <property type="evidence" value="ECO:0007669"/>
    <property type="project" value="InterPro"/>
</dbReference>
<feature type="binding site" evidence="4">
    <location>
        <position position="165"/>
    </location>
    <ligand>
        <name>Ca(2+)</name>
        <dbReference type="ChEBI" id="CHEBI:29108"/>
        <label>4</label>
    </ligand>
</feature>
<dbReference type="InterPro" id="IPR036366">
    <property type="entry name" value="PGBDSf"/>
</dbReference>
<dbReference type="GO" id="GO:0005576">
    <property type="term" value="C:extracellular region"/>
    <property type="evidence" value="ECO:0007669"/>
    <property type="project" value="UniProtKB-SubCell"/>
</dbReference>
<evidence type="ECO:0000256" key="2">
    <source>
        <dbReference type="ARBA" id="ARBA00022525"/>
    </source>
</evidence>
<dbReference type="CDD" id="cd00094">
    <property type="entry name" value="HX"/>
    <property type="match status" value="1"/>
</dbReference>
<dbReference type="InterPro" id="IPR036375">
    <property type="entry name" value="Hemopexin-like_dom_sf"/>
</dbReference>
<dbReference type="InterPro" id="IPR021190">
    <property type="entry name" value="Pept_M10A"/>
</dbReference>
<dbReference type="Pfam" id="PF00045">
    <property type="entry name" value="Hemopexin"/>
    <property type="match status" value="1"/>
</dbReference>
<feature type="binding site" evidence="4">
    <location>
        <position position="210"/>
    </location>
    <ligand>
        <name>Ca(2+)</name>
        <dbReference type="ChEBI" id="CHEBI:29108"/>
        <label>5</label>
    </ligand>
</feature>
<keyword evidence="4" id="KW-0479">Metal-binding</keyword>
<dbReference type="PANTHER" id="PTHR10201:SF151">
    <property type="entry name" value="INTERSTITIAL COLLAGENASE"/>
    <property type="match status" value="1"/>
</dbReference>
<evidence type="ECO:0000256" key="4">
    <source>
        <dbReference type="PIRSR" id="PIRSR621190-2"/>
    </source>
</evidence>
<keyword evidence="4" id="KW-0862">Zinc</keyword>
<feature type="binding site" evidence="4">
    <location>
        <position position="260"/>
    </location>
    <ligand>
        <name>Ca(2+)</name>
        <dbReference type="ChEBI" id="CHEBI:29108"/>
        <label>5</label>
    </ligand>
</feature>
<dbReference type="Proteomes" id="UP000694427">
    <property type="component" value="Unplaced"/>
</dbReference>
<accession>A0A8C1Q199</accession>
<keyword evidence="3" id="KW-0677">Repeat</keyword>
<dbReference type="Gene3D" id="1.10.101.10">
    <property type="entry name" value="PGBD-like superfamily/PGBD"/>
    <property type="match status" value="1"/>
</dbReference>
<keyword evidence="4" id="KW-0106">Calcium</keyword>
<feature type="repeat" description="Hemopexin" evidence="6">
    <location>
        <begin position="254"/>
        <end position="303"/>
    </location>
</feature>
<feature type="binding site" evidence="4">
    <location>
        <position position="114"/>
    </location>
    <ligand>
        <name>Zn(2+)</name>
        <dbReference type="ChEBI" id="CHEBI:29105"/>
        <label>2</label>
        <note>catalytic</note>
    </ligand>
</feature>
<comment type="cofactor">
    <cofactor evidence="4">
        <name>Ca(2+)</name>
        <dbReference type="ChEBI" id="CHEBI:29108"/>
    </cofactor>
    <text evidence="4">Can bind about 5 Ca(2+) ions per subunit.</text>
</comment>
<proteinExistence type="predicted"/>
<dbReference type="GO" id="GO:0006508">
    <property type="term" value="P:proteolysis"/>
    <property type="evidence" value="ECO:0007669"/>
    <property type="project" value="InterPro"/>
</dbReference>
<dbReference type="Ensembl" id="ENSCCRT00010017314.1">
    <property type="protein sequence ID" value="ENSCCRP00010015906.1"/>
    <property type="gene ID" value="ENSCCRG00010006820.1"/>
</dbReference>
<dbReference type="Gene3D" id="2.110.10.10">
    <property type="entry name" value="Hemopexin-like domain"/>
    <property type="match status" value="1"/>
</dbReference>
<dbReference type="SMART" id="SM00120">
    <property type="entry name" value="HX"/>
    <property type="match status" value="3"/>
</dbReference>
<evidence type="ECO:0000256" key="1">
    <source>
        <dbReference type="ARBA" id="ARBA00004613"/>
    </source>
</evidence>
<feature type="modified residue" description="Phosphotyrosine; by PKDCC" evidence="5">
    <location>
        <position position="241"/>
    </location>
</feature>
<dbReference type="PIRSF" id="PIRSF001191">
    <property type="entry name" value="Peptidase_M10A_matrix"/>
    <property type="match status" value="1"/>
</dbReference>
<dbReference type="GO" id="GO:0030198">
    <property type="term" value="P:extracellular matrix organization"/>
    <property type="evidence" value="ECO:0007669"/>
    <property type="project" value="TreeGrafter"/>
</dbReference>
<dbReference type="InterPro" id="IPR000585">
    <property type="entry name" value="Hemopexin-like_dom"/>
</dbReference>
<dbReference type="GO" id="GO:0004222">
    <property type="term" value="F:metalloendopeptidase activity"/>
    <property type="evidence" value="ECO:0007669"/>
    <property type="project" value="InterPro"/>
</dbReference>
<dbReference type="AlphaFoldDB" id="A0A8C1Q199"/>
<reference evidence="7" key="2">
    <citation type="submission" date="2025-09" db="UniProtKB">
        <authorList>
            <consortium name="Ensembl"/>
        </authorList>
    </citation>
    <scope>IDENTIFICATION</scope>
</reference>
<sequence>MAGITFRSYIIPRAPPHPALFAQTCTCCSLNWPIPLISQIAIRKIISHEQKEMQMFFGLNVTGTLDKVTLEVMKKSHGGVPDVVEFLMFGKNNNQMAEHTSHLQVCVYHGDAPMLPFYSFTDPDHFSLSNDDMTTIQSLYGKPMIFKSPPGPPTTLSDCRNLVWDAVTTFKRETMFFKDSFLWFSSPKGNEAQLPVKSFWPNAPDNINAAYEDLVEDIVFLFKTTFSNNLGMLKPQSPPGYPKPLSSFGLPESVAKVDAAVHDKNSGKTLFFVNRYYKYYNSWVLNKMDKGKPREVEDAFPVITGKVTAFSSSSKGLRRVLKNNYFLFC</sequence>
<dbReference type="SUPFAM" id="SSF50923">
    <property type="entry name" value="Hemopexin-like domain"/>
    <property type="match status" value="1"/>
</dbReference>
<evidence type="ECO:0000256" key="6">
    <source>
        <dbReference type="PROSITE-ProRule" id="PRU01011"/>
    </source>
</evidence>
<evidence type="ECO:0000256" key="5">
    <source>
        <dbReference type="PIRSR" id="PIRSR621190-4"/>
    </source>
</evidence>
<organism evidence="7 8">
    <name type="scientific">Cyprinus carpio</name>
    <name type="common">Common carp</name>
    <dbReference type="NCBI Taxonomy" id="7962"/>
    <lineage>
        <taxon>Eukaryota</taxon>
        <taxon>Metazoa</taxon>
        <taxon>Chordata</taxon>
        <taxon>Craniata</taxon>
        <taxon>Vertebrata</taxon>
        <taxon>Euteleostomi</taxon>
        <taxon>Actinopterygii</taxon>
        <taxon>Neopterygii</taxon>
        <taxon>Teleostei</taxon>
        <taxon>Ostariophysi</taxon>
        <taxon>Cypriniformes</taxon>
        <taxon>Cyprinidae</taxon>
        <taxon>Cyprininae</taxon>
        <taxon>Cyprinus</taxon>
    </lineage>
</organism>
<evidence type="ECO:0000313" key="7">
    <source>
        <dbReference type="Ensembl" id="ENSCCRP00010015906.1"/>
    </source>
</evidence>
<dbReference type="PROSITE" id="PS51642">
    <property type="entry name" value="HEMOPEXIN_2"/>
    <property type="match status" value="1"/>
</dbReference>
<keyword evidence="8" id="KW-1185">Reference proteome</keyword>
<keyword evidence="2" id="KW-0964">Secreted</keyword>
<protein>
    <submittedName>
        <fullName evidence="7">Uncharacterized protein</fullName>
    </submittedName>
</protein>